<dbReference type="AlphaFoldDB" id="A0A8H4RQR9"/>
<dbReference type="EMBL" id="JAAMPI010000190">
    <property type="protein sequence ID" value="KAF4634354.1"/>
    <property type="molecule type" value="Genomic_DNA"/>
</dbReference>
<keyword evidence="2" id="KW-0677">Repeat</keyword>
<evidence type="ECO:0000256" key="1">
    <source>
        <dbReference type="ARBA" id="ARBA00022574"/>
    </source>
</evidence>
<proteinExistence type="predicted"/>
<dbReference type="OrthoDB" id="128867at2759"/>
<comment type="caution">
    <text evidence="3">The sequence shown here is derived from an EMBL/GenBank/DDBJ whole genome shotgun (WGS) entry which is preliminary data.</text>
</comment>
<organism evidence="3 4">
    <name type="scientific">Cudoniella acicularis</name>
    <dbReference type="NCBI Taxonomy" id="354080"/>
    <lineage>
        <taxon>Eukaryota</taxon>
        <taxon>Fungi</taxon>
        <taxon>Dikarya</taxon>
        <taxon>Ascomycota</taxon>
        <taxon>Pezizomycotina</taxon>
        <taxon>Leotiomycetes</taxon>
        <taxon>Helotiales</taxon>
        <taxon>Tricladiaceae</taxon>
        <taxon>Cudoniella</taxon>
    </lineage>
</organism>
<accession>A0A8H4RQR9</accession>
<evidence type="ECO:0000256" key="2">
    <source>
        <dbReference type="ARBA" id="ARBA00022737"/>
    </source>
</evidence>
<dbReference type="PANTHER" id="PTHR44472:SF1">
    <property type="entry name" value="DDB1 AND CUL4 ASSOCIATED FACTOR 4"/>
    <property type="match status" value="1"/>
</dbReference>
<name>A0A8H4RQR9_9HELO</name>
<dbReference type="Proteomes" id="UP000566819">
    <property type="component" value="Unassembled WGS sequence"/>
</dbReference>
<dbReference type="InterPro" id="IPR036322">
    <property type="entry name" value="WD40_repeat_dom_sf"/>
</dbReference>
<keyword evidence="1" id="KW-0853">WD repeat</keyword>
<sequence length="390" mass="42967">MEYPNTTNLHRSISDNSIGSAKRFGAIESGSSSEYVLSSFTFDGHIYTSHLDVAAPVPRHGQEADIATDLLPSRPSWRTVIYDMQGPSTSLNLHLATQTLAMTWLSGNSQTGIAVSPMNISNDLDTDRPFIFTGPGTSRGSDVDVQSSAAAHPDSSLLFAFGTSQGILTMDKRDFSATWLSPKPSSETSATPYPKDVFAMEFLSDNPFILLSGGRNGILNITDLRRPRFESDADVILHPSCITHIKQLDMHRLIVAGLNSSLCQYDLRYRKSKMAQKSPLPKASRTSHNSTSTASILQYSEYQNSASIQIGFDVDTVSGIVAAAQEPDEYHPIVQLFSLHGGHTLSSPEVHRRFADIEVVKSLKFAEDFENRPKSLYVSYNGIHQFSWRQ</sequence>
<evidence type="ECO:0000313" key="3">
    <source>
        <dbReference type="EMBL" id="KAF4634354.1"/>
    </source>
</evidence>
<dbReference type="GO" id="GO:0080008">
    <property type="term" value="C:Cul4-RING E3 ubiquitin ligase complex"/>
    <property type="evidence" value="ECO:0007669"/>
    <property type="project" value="TreeGrafter"/>
</dbReference>
<keyword evidence="4" id="KW-1185">Reference proteome</keyword>
<dbReference type="SUPFAM" id="SSF50978">
    <property type="entry name" value="WD40 repeat-like"/>
    <property type="match status" value="1"/>
</dbReference>
<evidence type="ECO:0000313" key="4">
    <source>
        <dbReference type="Proteomes" id="UP000566819"/>
    </source>
</evidence>
<dbReference type="InterPro" id="IPR052254">
    <property type="entry name" value="CUL4-DDB1_E3_ligase_receptor"/>
</dbReference>
<dbReference type="InterPro" id="IPR015943">
    <property type="entry name" value="WD40/YVTN_repeat-like_dom_sf"/>
</dbReference>
<dbReference type="PANTHER" id="PTHR44472">
    <property type="entry name" value="DDB1- AND CUL4-ASSOCIATED FACTOR 4-RELATED"/>
    <property type="match status" value="1"/>
</dbReference>
<dbReference type="Gene3D" id="2.130.10.10">
    <property type="entry name" value="YVTN repeat-like/Quinoprotein amine dehydrogenase"/>
    <property type="match status" value="1"/>
</dbReference>
<protein>
    <submittedName>
        <fullName evidence="3">Uncharacterized protein</fullName>
    </submittedName>
</protein>
<gene>
    <name evidence="3" type="ORF">G7Y89_g3752</name>
</gene>
<reference evidence="3 4" key="1">
    <citation type="submission" date="2020-03" db="EMBL/GenBank/DDBJ databases">
        <title>Draft Genome Sequence of Cudoniella acicularis.</title>
        <authorList>
            <person name="Buettner E."/>
            <person name="Kellner H."/>
        </authorList>
    </citation>
    <scope>NUCLEOTIDE SEQUENCE [LARGE SCALE GENOMIC DNA]</scope>
    <source>
        <strain evidence="3 4">DSM 108380</strain>
    </source>
</reference>